<dbReference type="PANTHER" id="PTHR10656">
    <property type="entry name" value="CELL FATE DETERMINING PROTEIN MAB21-RELATED"/>
    <property type="match status" value="1"/>
</dbReference>
<comment type="subcellular location">
    <subcellularLocation>
        <location evidence="1">Membrane</location>
        <topology evidence="1">Single-pass type I membrane protein</topology>
    </subcellularLocation>
</comment>
<keyword evidence="6" id="KW-0472">Membrane</keyword>
<accession>A0A7K7TXP9</accession>
<feature type="non-terminal residue" evidence="8">
    <location>
        <position position="1"/>
    </location>
</feature>
<organism evidence="8 9">
    <name type="scientific">Ibidorhyncha struthersii</name>
    <dbReference type="NCBI Taxonomy" id="425643"/>
    <lineage>
        <taxon>Eukaryota</taxon>
        <taxon>Metazoa</taxon>
        <taxon>Chordata</taxon>
        <taxon>Craniata</taxon>
        <taxon>Vertebrata</taxon>
        <taxon>Euteleostomi</taxon>
        <taxon>Archelosauria</taxon>
        <taxon>Archosauria</taxon>
        <taxon>Dinosauria</taxon>
        <taxon>Saurischia</taxon>
        <taxon>Theropoda</taxon>
        <taxon>Coelurosauria</taxon>
        <taxon>Aves</taxon>
        <taxon>Neognathae</taxon>
        <taxon>Neoaves</taxon>
        <taxon>Charadriiformes</taxon>
        <taxon>Charadriidae</taxon>
        <taxon>Ibidorhyncha</taxon>
    </lineage>
</organism>
<proteinExistence type="inferred from homology"/>
<evidence type="ECO:0000313" key="8">
    <source>
        <dbReference type="EMBL" id="NXA21655.1"/>
    </source>
</evidence>
<sequence length="344" mass="39703">IVKDLMGDFILLFKELLSKSFFPVLQPAIRMGSAFEGWSPHEKDIIYCLLVPMKPPHWHAFHLELGTVVEMPAKDSCIRVEQECTCMREHLVGHTLCFLHHLEEELRRNQNHSLLGTLCTGSYLDAQKTAHWFHHLVKAAWVVLPQLTNCHLTMLPSSCSYKFQVTKGNKKSLIIEMMFRVQQGDLDIVVSSHTTEAIFTPNMTWPESYTTAEVKFFRHMARQAPHDSFHLKCLQLCTHILVGIGFSTYTLKTVVMHLLNTLHSLSGWNRSHFLPWLQDIMRYLRGGLEKKCLNHFFSNENVPEDINLLPAFQTTETVSLFYQLAQDPDTHAKVLCEFNELQDL</sequence>
<evidence type="ECO:0000256" key="1">
    <source>
        <dbReference type="ARBA" id="ARBA00004479"/>
    </source>
</evidence>
<keyword evidence="3" id="KW-0812">Transmembrane</keyword>
<gene>
    <name evidence="8" type="primary">Itpripl1_3</name>
    <name evidence="8" type="ORF">IBISTR_R08115</name>
</gene>
<evidence type="ECO:0000256" key="6">
    <source>
        <dbReference type="ARBA" id="ARBA00023136"/>
    </source>
</evidence>
<dbReference type="SMART" id="SM01265">
    <property type="entry name" value="Mab-21"/>
    <property type="match status" value="1"/>
</dbReference>
<evidence type="ECO:0000256" key="5">
    <source>
        <dbReference type="ARBA" id="ARBA00022989"/>
    </source>
</evidence>
<keyword evidence="5" id="KW-1133">Transmembrane helix</keyword>
<comment type="caution">
    <text evidence="8">The sequence shown here is derived from an EMBL/GenBank/DDBJ whole genome shotgun (WGS) entry which is preliminary data.</text>
</comment>
<evidence type="ECO:0000256" key="2">
    <source>
        <dbReference type="ARBA" id="ARBA00005554"/>
    </source>
</evidence>
<dbReference type="InterPro" id="IPR026250">
    <property type="entry name" value="ITPRIP-like"/>
</dbReference>
<feature type="non-terminal residue" evidence="8">
    <location>
        <position position="344"/>
    </location>
</feature>
<protein>
    <submittedName>
        <fullName evidence="8">IPIL1 protein</fullName>
    </submittedName>
</protein>
<evidence type="ECO:0000259" key="7">
    <source>
        <dbReference type="Pfam" id="PF20266"/>
    </source>
</evidence>
<keyword evidence="4" id="KW-0732">Signal</keyword>
<keyword evidence="9" id="KW-1185">Reference proteome</keyword>
<dbReference type="Gene3D" id="1.10.1410.40">
    <property type="match status" value="1"/>
</dbReference>
<dbReference type="GO" id="GO:0016020">
    <property type="term" value="C:membrane"/>
    <property type="evidence" value="ECO:0007669"/>
    <property type="project" value="UniProtKB-SubCell"/>
</dbReference>
<evidence type="ECO:0000256" key="4">
    <source>
        <dbReference type="ARBA" id="ARBA00022729"/>
    </source>
</evidence>
<name>A0A7K7TXP9_9CHAR</name>
<feature type="domain" description="Mab-21-like HhH/H2TH-like" evidence="7">
    <location>
        <begin position="246"/>
        <end position="324"/>
    </location>
</feature>
<dbReference type="Proteomes" id="UP000587655">
    <property type="component" value="Unassembled WGS sequence"/>
</dbReference>
<evidence type="ECO:0000256" key="3">
    <source>
        <dbReference type="ARBA" id="ARBA00022692"/>
    </source>
</evidence>
<dbReference type="InterPro" id="IPR024810">
    <property type="entry name" value="MAB21L/cGLR"/>
</dbReference>
<dbReference type="PANTHER" id="PTHR10656:SF40">
    <property type="entry name" value="INOSITOL 1,4,5-TRISPHOSPHATE RECEPTOR-INTERACTING PROTEIN-LIKE 1"/>
    <property type="match status" value="1"/>
</dbReference>
<dbReference type="InterPro" id="IPR046906">
    <property type="entry name" value="Mab-21_HhH/H2TH-like"/>
</dbReference>
<dbReference type="Pfam" id="PF20266">
    <property type="entry name" value="Mab-21_C"/>
    <property type="match status" value="1"/>
</dbReference>
<dbReference type="AlphaFoldDB" id="A0A7K7TXP9"/>
<evidence type="ECO:0000313" key="9">
    <source>
        <dbReference type="Proteomes" id="UP000587655"/>
    </source>
</evidence>
<reference evidence="8 9" key="1">
    <citation type="submission" date="2019-09" db="EMBL/GenBank/DDBJ databases">
        <title>Bird 10,000 Genomes (B10K) Project - Family phase.</title>
        <authorList>
            <person name="Zhang G."/>
        </authorList>
    </citation>
    <scope>NUCLEOTIDE SEQUENCE [LARGE SCALE GENOMIC DNA]</scope>
    <source>
        <strain evidence="8">B10K-DU-030-25</strain>
    </source>
</reference>
<comment type="similarity">
    <text evidence="2">Belongs to the ITPRIP family.</text>
</comment>
<dbReference type="EMBL" id="VZSZ01004072">
    <property type="protein sequence ID" value="NXA21655.1"/>
    <property type="molecule type" value="Genomic_DNA"/>
</dbReference>
<dbReference type="PRINTS" id="PR02107">
    <property type="entry name" value="INOS145TPRIP"/>
</dbReference>